<sequence>MAEHNNRAGLLLALCGFAILSVGDAVVKTMADDWSPIAVAALRFTIGATVLAGFLRSKEGAEAFRPAKLWLQAARGFCLAGATLCFFSAIFVMPLADATAIGFVAPFLVAILSGPLLKEKVAPVTWFAASLAFVGVLMILRPNVAELGVAALLPLGGATFFSLMVIGNRAAAGTGSVLSMQFFIAAFAAPVLVGSAIIGKYSGIPLLSVGMPDWTVVARCALVALTATTAHWLVYLGTTKAGAATIAPMTYVQLLVAVILGWVWFDHVPDVTAMAGACIIIASGLILWSAGKPKVR</sequence>
<dbReference type="InterPro" id="IPR000620">
    <property type="entry name" value="EamA_dom"/>
</dbReference>
<dbReference type="Pfam" id="PF00892">
    <property type="entry name" value="EamA"/>
    <property type="match status" value="2"/>
</dbReference>
<keyword evidence="4" id="KW-1185">Reference proteome</keyword>
<feature type="transmembrane region" description="Helical" evidence="1">
    <location>
        <begin position="147"/>
        <end position="166"/>
    </location>
</feature>
<keyword evidence="1" id="KW-0472">Membrane</keyword>
<dbReference type="RefSeq" id="WP_170009995.1">
    <property type="nucleotide sequence ID" value="NZ_JABCRE010000002.1"/>
</dbReference>
<evidence type="ECO:0000259" key="2">
    <source>
        <dbReference type="Pfam" id="PF00892"/>
    </source>
</evidence>
<dbReference type="EMBL" id="JABCRE010000002">
    <property type="protein sequence ID" value="NMW30924.1"/>
    <property type="molecule type" value="Genomic_DNA"/>
</dbReference>
<feature type="transmembrane region" description="Helical" evidence="1">
    <location>
        <begin position="35"/>
        <end position="55"/>
    </location>
</feature>
<keyword evidence="1" id="KW-1133">Transmembrane helix</keyword>
<feature type="domain" description="EamA" evidence="2">
    <location>
        <begin position="8"/>
        <end position="140"/>
    </location>
</feature>
<dbReference type="InterPro" id="IPR037185">
    <property type="entry name" value="EmrE-like"/>
</dbReference>
<organism evidence="3 4">
    <name type="scientific">Pontixanthobacter rizhaonensis</name>
    <dbReference type="NCBI Taxonomy" id="2730337"/>
    <lineage>
        <taxon>Bacteria</taxon>
        <taxon>Pseudomonadati</taxon>
        <taxon>Pseudomonadota</taxon>
        <taxon>Alphaproteobacteria</taxon>
        <taxon>Sphingomonadales</taxon>
        <taxon>Erythrobacteraceae</taxon>
        <taxon>Pontixanthobacter</taxon>
    </lineage>
</organism>
<dbReference type="PANTHER" id="PTHR22911:SF103">
    <property type="entry name" value="BLR2811 PROTEIN"/>
    <property type="match status" value="1"/>
</dbReference>
<evidence type="ECO:0000313" key="3">
    <source>
        <dbReference type="EMBL" id="NMW30924.1"/>
    </source>
</evidence>
<dbReference type="PANTHER" id="PTHR22911">
    <property type="entry name" value="ACYL-MALONYL CONDENSING ENZYME-RELATED"/>
    <property type="match status" value="1"/>
</dbReference>
<feature type="transmembrane region" description="Helical" evidence="1">
    <location>
        <begin position="216"/>
        <end position="236"/>
    </location>
</feature>
<feature type="transmembrane region" description="Helical" evidence="1">
    <location>
        <begin position="178"/>
        <end position="204"/>
    </location>
</feature>
<accession>A0A848QIQ6</accession>
<dbReference type="AlphaFoldDB" id="A0A848QIQ6"/>
<dbReference type="Proteomes" id="UP000561181">
    <property type="component" value="Unassembled WGS sequence"/>
</dbReference>
<evidence type="ECO:0000313" key="4">
    <source>
        <dbReference type="Proteomes" id="UP000561181"/>
    </source>
</evidence>
<feature type="transmembrane region" description="Helical" evidence="1">
    <location>
        <begin position="99"/>
        <end position="117"/>
    </location>
</feature>
<feature type="transmembrane region" description="Helical" evidence="1">
    <location>
        <begin position="243"/>
        <end position="265"/>
    </location>
</feature>
<feature type="transmembrane region" description="Helical" evidence="1">
    <location>
        <begin position="124"/>
        <end position="141"/>
    </location>
</feature>
<dbReference type="SUPFAM" id="SSF103481">
    <property type="entry name" value="Multidrug resistance efflux transporter EmrE"/>
    <property type="match status" value="2"/>
</dbReference>
<keyword evidence="1" id="KW-0812">Transmembrane</keyword>
<feature type="transmembrane region" description="Helical" evidence="1">
    <location>
        <begin position="271"/>
        <end position="290"/>
    </location>
</feature>
<gene>
    <name evidence="3" type="ORF">HKD42_02475</name>
</gene>
<protein>
    <submittedName>
        <fullName evidence="3">DMT family transporter</fullName>
    </submittedName>
</protein>
<name>A0A848QIQ6_9SPHN</name>
<feature type="transmembrane region" description="Helical" evidence="1">
    <location>
        <begin position="76"/>
        <end position="93"/>
    </location>
</feature>
<comment type="caution">
    <text evidence="3">The sequence shown here is derived from an EMBL/GenBank/DDBJ whole genome shotgun (WGS) entry which is preliminary data.</text>
</comment>
<dbReference type="GO" id="GO:0016020">
    <property type="term" value="C:membrane"/>
    <property type="evidence" value="ECO:0007669"/>
    <property type="project" value="InterPro"/>
</dbReference>
<proteinExistence type="predicted"/>
<feature type="domain" description="EamA" evidence="2">
    <location>
        <begin position="151"/>
        <end position="286"/>
    </location>
</feature>
<evidence type="ECO:0000256" key="1">
    <source>
        <dbReference type="SAM" id="Phobius"/>
    </source>
</evidence>
<reference evidence="3 4" key="1">
    <citation type="submission" date="2020-04" db="EMBL/GenBank/DDBJ databases">
        <authorList>
            <person name="Liu A."/>
        </authorList>
    </citation>
    <scope>NUCLEOTIDE SEQUENCE [LARGE SCALE GENOMIC DNA]</scope>
    <source>
        <strain evidence="3 4">RZ02</strain>
    </source>
</reference>